<accession>A0A445N0D5</accession>
<name>A0A445N0D5_9BACT</name>
<evidence type="ECO:0000313" key="2">
    <source>
        <dbReference type="EMBL" id="SPD75072.1"/>
    </source>
</evidence>
<dbReference type="EMBL" id="OJIN01000184">
    <property type="protein sequence ID" value="SPD75072.1"/>
    <property type="molecule type" value="Genomic_DNA"/>
</dbReference>
<proteinExistence type="predicted"/>
<feature type="region of interest" description="Disordered" evidence="1">
    <location>
        <begin position="1"/>
        <end position="21"/>
    </location>
</feature>
<organism evidence="2">
    <name type="scientific">uncultured Desulfobacterium sp</name>
    <dbReference type="NCBI Taxonomy" id="201089"/>
    <lineage>
        <taxon>Bacteria</taxon>
        <taxon>Pseudomonadati</taxon>
        <taxon>Thermodesulfobacteriota</taxon>
        <taxon>Desulfobacteria</taxon>
        <taxon>Desulfobacterales</taxon>
        <taxon>Desulfobacteriaceae</taxon>
        <taxon>Desulfobacterium</taxon>
        <taxon>environmental samples</taxon>
    </lineage>
</organism>
<reference evidence="2" key="1">
    <citation type="submission" date="2018-01" db="EMBL/GenBank/DDBJ databases">
        <authorList>
            <person name="Regsiter A."/>
            <person name="William W."/>
        </authorList>
    </citation>
    <scope>NUCLEOTIDE SEQUENCE</scope>
    <source>
        <strain evidence="2">TRIP AH-1</strain>
    </source>
</reference>
<gene>
    <name evidence="2" type="ORF">PITCH_A420033</name>
</gene>
<protein>
    <submittedName>
        <fullName evidence="2">Uncharacterized protein</fullName>
    </submittedName>
</protein>
<evidence type="ECO:0000256" key="1">
    <source>
        <dbReference type="SAM" id="MobiDB-lite"/>
    </source>
</evidence>
<dbReference type="Pfam" id="PF19676">
    <property type="entry name" value="DUF6178"/>
    <property type="match status" value="1"/>
</dbReference>
<feature type="compositionally biased region" description="Basic residues" evidence="1">
    <location>
        <begin position="1"/>
        <end position="12"/>
    </location>
</feature>
<dbReference type="InterPro" id="IPR045750">
    <property type="entry name" value="DUF6178"/>
</dbReference>
<sequence>MGKTLKKLKRKAKNDQDHSPAIPEKTCFLRELLSIPDDQVLNRIMDQDNPTDLVQQIAREDFYLLIKRVGEDDCLPLLKIASDTQRQYLLDLEIWNKDLPDLEKASVWLKRLYMADQERLSRWFFSEGEAFIYYYLFKNIKVEARYGDIDPDLAASFFSIDGVFYLSITDDSLRQTIEEILRAMASVDFERYQYLMSTLAGVIPAEMEEDMYRMRNVRLAEHGFLPPEEAIVVFSPLKPEALIDDSASQKTVYPHDEGLREIIPVFPYNYASSENILTKAFLDLDDDLFKDRFSIEFAGLCNQILSAEGFQANDLDILIGVCKKAGAHLNLALERLCTGDVFLAKKYLMNRSLVSIFRVGFGLALGLRWETERWYKKSWFHDQGLGLGFWGDQWAGILSGILMIKPLLYACLEGKEEYRSFEHLSEIDQCRRIIDGIKALDRLLWRLTGLYPLKRGLKDQTGLTFHQLLFNLWARRLLNLEPNLAGLSSEQIKELFLHLRAGEDSPPHSMTGFEKIFITDMMSYASGFDPMTLERLTEALSLVWKEFSAEYEWVPSQDLDTRFTKFITIEQDVKDMH</sequence>
<dbReference type="AlphaFoldDB" id="A0A445N0D5"/>